<sequence>MSIARKEIVGGLKELQSQENVRPDPRAFPSHLFGFSHPLKRRRLGIDEVASGNPAANPTGSRHSVSHDRNKPLQEKLPSQPADQAPPTGETNISNKFEFLIRAAKAQTGVLSESQKELVIANKRIADLTKQLDYAREECDSHYAKLNLTSKDYEKCRKKSLEDKLEWEAQEKDLKREKSELSSALEEAKDEIARSFMKGFHRAIEQVNILFPNTDLSVVDPLKIAVDGKIVAE</sequence>
<feature type="region of interest" description="Disordered" evidence="2">
    <location>
        <begin position="1"/>
        <end position="34"/>
    </location>
</feature>
<organism evidence="3 4">
    <name type="scientific">Vigna unguiculata</name>
    <name type="common">Cowpea</name>
    <dbReference type="NCBI Taxonomy" id="3917"/>
    <lineage>
        <taxon>Eukaryota</taxon>
        <taxon>Viridiplantae</taxon>
        <taxon>Streptophyta</taxon>
        <taxon>Embryophyta</taxon>
        <taxon>Tracheophyta</taxon>
        <taxon>Spermatophyta</taxon>
        <taxon>Magnoliopsida</taxon>
        <taxon>eudicotyledons</taxon>
        <taxon>Gunneridae</taxon>
        <taxon>Pentapetalae</taxon>
        <taxon>rosids</taxon>
        <taxon>fabids</taxon>
        <taxon>Fabales</taxon>
        <taxon>Fabaceae</taxon>
        <taxon>Papilionoideae</taxon>
        <taxon>50 kb inversion clade</taxon>
        <taxon>NPAAA clade</taxon>
        <taxon>indigoferoid/millettioid clade</taxon>
        <taxon>Phaseoleae</taxon>
        <taxon>Vigna</taxon>
    </lineage>
</organism>
<dbReference type="EMBL" id="CP039355">
    <property type="protein sequence ID" value="QCE15767.1"/>
    <property type="molecule type" value="Genomic_DNA"/>
</dbReference>
<feature type="compositionally biased region" description="Polar residues" evidence="2">
    <location>
        <begin position="54"/>
        <end position="63"/>
    </location>
</feature>
<accession>A0A4D6NVE2</accession>
<evidence type="ECO:0000256" key="1">
    <source>
        <dbReference type="SAM" id="Coils"/>
    </source>
</evidence>
<evidence type="ECO:0000256" key="2">
    <source>
        <dbReference type="SAM" id="MobiDB-lite"/>
    </source>
</evidence>
<dbReference type="Gene3D" id="1.10.287.1490">
    <property type="match status" value="1"/>
</dbReference>
<feature type="region of interest" description="Disordered" evidence="2">
    <location>
        <begin position="48"/>
        <end position="92"/>
    </location>
</feature>
<protein>
    <submittedName>
        <fullName evidence="3">Uncharacterized protein</fullName>
    </submittedName>
</protein>
<evidence type="ECO:0000313" key="4">
    <source>
        <dbReference type="Proteomes" id="UP000501690"/>
    </source>
</evidence>
<gene>
    <name evidence="3" type="ORF">DEO72_LG11g2779</name>
</gene>
<reference evidence="3 4" key="1">
    <citation type="submission" date="2019-04" db="EMBL/GenBank/DDBJ databases">
        <title>An improved genome assembly and genetic linkage map for asparagus bean, Vigna unguiculata ssp. sesquipedialis.</title>
        <authorList>
            <person name="Xia Q."/>
            <person name="Zhang R."/>
            <person name="Dong Y."/>
        </authorList>
    </citation>
    <scope>NUCLEOTIDE SEQUENCE [LARGE SCALE GENOMIC DNA]</scope>
    <source>
        <tissue evidence="3">Leaf</tissue>
    </source>
</reference>
<feature type="compositionally biased region" description="Basic and acidic residues" evidence="2">
    <location>
        <begin position="65"/>
        <end position="74"/>
    </location>
</feature>
<dbReference type="Gramene" id="Vigun09g165200.1.v1.2">
    <property type="protein sequence ID" value="Vigun09g165200.1.v1.2.CDS.1"/>
    <property type="gene ID" value="Vigun09g165200.v1.2"/>
</dbReference>
<feature type="coiled-coil region" evidence="1">
    <location>
        <begin position="164"/>
        <end position="194"/>
    </location>
</feature>
<feature type="coiled-coil region" evidence="1">
    <location>
        <begin position="111"/>
        <end position="138"/>
    </location>
</feature>
<dbReference type="Proteomes" id="UP000501690">
    <property type="component" value="Linkage Group LG11"/>
</dbReference>
<keyword evidence="1" id="KW-0175">Coiled coil</keyword>
<name>A0A4D6NVE2_VIGUN</name>
<dbReference type="AlphaFoldDB" id="A0A4D6NVE2"/>
<evidence type="ECO:0000313" key="3">
    <source>
        <dbReference type="EMBL" id="QCE15767.1"/>
    </source>
</evidence>
<keyword evidence="4" id="KW-1185">Reference proteome</keyword>
<proteinExistence type="predicted"/>